<comment type="caution">
    <text evidence="1">The sequence shown here is derived from an EMBL/GenBank/DDBJ whole genome shotgun (WGS) entry which is preliminary data.</text>
</comment>
<dbReference type="PANTHER" id="PTHR32410:SF216">
    <property type="entry name" value="PHORBOL-ESTER_DAG-TYPE DOMAIN-CONTAINING PROTEIN"/>
    <property type="match status" value="1"/>
</dbReference>
<dbReference type="InterPro" id="IPR046349">
    <property type="entry name" value="C1-like_sf"/>
</dbReference>
<dbReference type="PANTHER" id="PTHR32410">
    <property type="entry name" value="CYSTEINE/HISTIDINE-RICH C1 DOMAIN FAMILY PROTEIN"/>
    <property type="match status" value="1"/>
</dbReference>
<sequence length="143" mass="17257">MNRCEICKFYLDFNYAFLLRTIKHKSHKHPLLQVINPHPLCNACDKWFDNISYTCRAFNFILDMYCGMRLRNSFAYRACKEHKIPLTYPPIMDHPEDLYCDICEMEMHHKFPLYYCHKCKKKQFTFIALIDLSILQTFSTWAP</sequence>
<organism evidence="1 2">
    <name type="scientific">Lactuca sativa</name>
    <name type="common">Garden lettuce</name>
    <dbReference type="NCBI Taxonomy" id="4236"/>
    <lineage>
        <taxon>Eukaryota</taxon>
        <taxon>Viridiplantae</taxon>
        <taxon>Streptophyta</taxon>
        <taxon>Embryophyta</taxon>
        <taxon>Tracheophyta</taxon>
        <taxon>Spermatophyta</taxon>
        <taxon>Magnoliopsida</taxon>
        <taxon>eudicotyledons</taxon>
        <taxon>Gunneridae</taxon>
        <taxon>Pentapetalae</taxon>
        <taxon>asterids</taxon>
        <taxon>campanulids</taxon>
        <taxon>Asterales</taxon>
        <taxon>Asteraceae</taxon>
        <taxon>Cichorioideae</taxon>
        <taxon>Cichorieae</taxon>
        <taxon>Lactucinae</taxon>
        <taxon>Lactuca</taxon>
    </lineage>
</organism>
<evidence type="ECO:0008006" key="3">
    <source>
        <dbReference type="Google" id="ProtNLM"/>
    </source>
</evidence>
<evidence type="ECO:0000313" key="1">
    <source>
        <dbReference type="EMBL" id="KAJ0199709.1"/>
    </source>
</evidence>
<protein>
    <recommendedName>
        <fullName evidence="3">DC1 domain-containing protein</fullName>
    </recommendedName>
</protein>
<dbReference type="AlphaFoldDB" id="A0A9R1V6C3"/>
<evidence type="ECO:0000313" key="2">
    <source>
        <dbReference type="Proteomes" id="UP000235145"/>
    </source>
</evidence>
<accession>A0A9R1V6C3</accession>
<gene>
    <name evidence="1" type="ORF">LSAT_V11C600329090</name>
</gene>
<dbReference type="Proteomes" id="UP000235145">
    <property type="component" value="Unassembled WGS sequence"/>
</dbReference>
<dbReference type="EMBL" id="NBSK02000006">
    <property type="protein sequence ID" value="KAJ0199709.1"/>
    <property type="molecule type" value="Genomic_DNA"/>
</dbReference>
<dbReference type="InterPro" id="IPR053192">
    <property type="entry name" value="Vacuole_Formation_Reg"/>
</dbReference>
<name>A0A9R1V6C3_LACSA</name>
<reference evidence="1 2" key="1">
    <citation type="journal article" date="2017" name="Nat. Commun.">
        <title>Genome assembly with in vitro proximity ligation data and whole-genome triplication in lettuce.</title>
        <authorList>
            <person name="Reyes-Chin-Wo S."/>
            <person name="Wang Z."/>
            <person name="Yang X."/>
            <person name="Kozik A."/>
            <person name="Arikit S."/>
            <person name="Song C."/>
            <person name="Xia L."/>
            <person name="Froenicke L."/>
            <person name="Lavelle D.O."/>
            <person name="Truco M.J."/>
            <person name="Xia R."/>
            <person name="Zhu S."/>
            <person name="Xu C."/>
            <person name="Xu H."/>
            <person name="Xu X."/>
            <person name="Cox K."/>
            <person name="Korf I."/>
            <person name="Meyers B.C."/>
            <person name="Michelmore R.W."/>
        </authorList>
    </citation>
    <scope>NUCLEOTIDE SEQUENCE [LARGE SCALE GENOMIC DNA]</scope>
    <source>
        <strain evidence="2">cv. Salinas</strain>
        <tissue evidence="1">Seedlings</tissue>
    </source>
</reference>
<proteinExistence type="predicted"/>
<dbReference type="SUPFAM" id="SSF57889">
    <property type="entry name" value="Cysteine-rich domain"/>
    <property type="match status" value="1"/>
</dbReference>
<keyword evidence="2" id="KW-1185">Reference proteome</keyword>